<protein>
    <submittedName>
        <fullName evidence="1">FPC/CPF motif-containing protein YcgG</fullName>
    </submittedName>
</protein>
<name>A0ABT9Z3E9_9BACI</name>
<reference evidence="1 2" key="1">
    <citation type="submission" date="2023-07" db="EMBL/GenBank/DDBJ databases">
        <title>Genomic Encyclopedia of Type Strains, Phase IV (KMG-IV): sequencing the most valuable type-strain genomes for metagenomic binning, comparative biology and taxonomic classification.</title>
        <authorList>
            <person name="Goeker M."/>
        </authorList>
    </citation>
    <scope>NUCLEOTIDE SEQUENCE [LARGE SCALE GENOMIC DNA]</scope>
    <source>
        <strain evidence="1 2">DSM 17723</strain>
    </source>
</reference>
<keyword evidence="2" id="KW-1185">Reference proteome</keyword>
<evidence type="ECO:0000313" key="2">
    <source>
        <dbReference type="Proteomes" id="UP001232245"/>
    </source>
</evidence>
<dbReference type="PANTHER" id="PTHR40045">
    <property type="entry name" value="YCGG FAMILY PROTEIN"/>
    <property type="match status" value="1"/>
</dbReference>
<proteinExistence type="predicted"/>
<evidence type="ECO:0000313" key="1">
    <source>
        <dbReference type="EMBL" id="MDQ0226083.1"/>
    </source>
</evidence>
<accession>A0ABT9Z3E9</accession>
<dbReference type="RefSeq" id="WP_233452218.1">
    <property type="nucleotide sequence ID" value="NZ_CADEPK010000195.1"/>
</dbReference>
<dbReference type="EMBL" id="JAUSTZ010000004">
    <property type="protein sequence ID" value="MDQ0226083.1"/>
    <property type="molecule type" value="Genomic_DNA"/>
</dbReference>
<comment type="caution">
    <text evidence="1">The sequence shown here is derived from an EMBL/GenBank/DDBJ whole genome shotgun (WGS) entry which is preliminary data.</text>
</comment>
<dbReference type="InterPro" id="IPR014988">
    <property type="entry name" value="Uncharacterised_YqcI/YcgG"/>
</dbReference>
<gene>
    <name evidence="1" type="ORF">J2S02_002428</name>
</gene>
<sequence length="247" mass="29594">MNRLYTSDSLDGLGNWEKSVLSKFTLKMTNKQELFPCIPATQGHRLNHFRYGFLGDPRSESSVEELAALLTEYTRTSKEFGEFTSLIVFFQTPKEIKEMYSVEQYEQLFWNHLNGLTKLDKKTWPKHIPVTPHEPLWEFCFHGEQYFIYCATPAHYRRKSRQFDDYMLAITPRWVLTTFEHSGTYAHKIRKHIRKRLEKYDSTGIHHSLNQYGNADNFEWKQYFLHDDDSELSKCPFHMWKKEDKEE</sequence>
<organism evidence="1 2">
    <name type="scientific">Metabacillus niabensis</name>
    <dbReference type="NCBI Taxonomy" id="324854"/>
    <lineage>
        <taxon>Bacteria</taxon>
        <taxon>Bacillati</taxon>
        <taxon>Bacillota</taxon>
        <taxon>Bacilli</taxon>
        <taxon>Bacillales</taxon>
        <taxon>Bacillaceae</taxon>
        <taxon>Metabacillus</taxon>
    </lineage>
</organism>
<dbReference type="Pfam" id="PF08892">
    <property type="entry name" value="YqcI_YcgG"/>
    <property type="match status" value="1"/>
</dbReference>
<dbReference type="PANTHER" id="PTHR40045:SF1">
    <property type="entry name" value="YQCI_YCGG FAMILY PROTEIN"/>
    <property type="match status" value="1"/>
</dbReference>
<dbReference type="Proteomes" id="UP001232245">
    <property type="component" value="Unassembled WGS sequence"/>
</dbReference>